<dbReference type="InterPro" id="IPR000515">
    <property type="entry name" value="MetI-like"/>
</dbReference>
<sequence length="257" mass="26196">MIDPRVVRGVVGVAGLLAVAEAAGRAGLMDTRIMPLASTVVARAAGLAVDGEFLQDVSATLGVWAAGLVVAILLAVPVGVLLGSLPRVEAAVRPLIEFLRPIPSVALIPLVALIAASDARVKVTVIVYAACWPVLVNTMYGLHDVDPVAKDTLRAFGFGRLAVLLRVALPSAAPFVLTGVRLAASVALVVAVSAELLAGGAGGIGVYIIKAGSGYRVDLMVAAAVWAGLIGLAVNALLVRAERVLFRWHAARAGVAA</sequence>
<dbReference type="Proteomes" id="UP000603904">
    <property type="component" value="Unassembled WGS sequence"/>
</dbReference>
<reference evidence="9 10" key="1">
    <citation type="submission" date="2021-01" db="EMBL/GenBank/DDBJ databases">
        <title>Whole genome shotgun sequence of Microbispora corallina NBRC 16416.</title>
        <authorList>
            <person name="Komaki H."/>
            <person name="Tamura T."/>
        </authorList>
    </citation>
    <scope>NUCLEOTIDE SEQUENCE [LARGE SCALE GENOMIC DNA]</scope>
    <source>
        <strain evidence="9 10">NBRC 16416</strain>
    </source>
</reference>
<dbReference type="PANTHER" id="PTHR30151">
    <property type="entry name" value="ALKANE SULFONATE ABC TRANSPORTER-RELATED, MEMBRANE SUBUNIT"/>
    <property type="match status" value="1"/>
</dbReference>
<evidence type="ECO:0000256" key="2">
    <source>
        <dbReference type="ARBA" id="ARBA00022448"/>
    </source>
</evidence>
<proteinExistence type="inferred from homology"/>
<keyword evidence="5 7" id="KW-1133">Transmembrane helix</keyword>
<evidence type="ECO:0000313" key="10">
    <source>
        <dbReference type="Proteomes" id="UP000603904"/>
    </source>
</evidence>
<dbReference type="InterPro" id="IPR035906">
    <property type="entry name" value="MetI-like_sf"/>
</dbReference>
<evidence type="ECO:0000313" key="9">
    <source>
        <dbReference type="EMBL" id="GIH44775.1"/>
    </source>
</evidence>
<dbReference type="PANTHER" id="PTHR30151:SF0">
    <property type="entry name" value="ABC TRANSPORTER PERMEASE PROTEIN MJ0413-RELATED"/>
    <property type="match status" value="1"/>
</dbReference>
<keyword evidence="10" id="KW-1185">Reference proteome</keyword>
<dbReference type="SUPFAM" id="SSF161098">
    <property type="entry name" value="MetI-like"/>
    <property type="match status" value="1"/>
</dbReference>
<keyword evidence="4 7" id="KW-0812">Transmembrane</keyword>
<protein>
    <submittedName>
        <fullName evidence="9">Nitrate ABC transporter permease</fullName>
    </submittedName>
</protein>
<keyword evidence="2 7" id="KW-0813">Transport</keyword>
<keyword evidence="3" id="KW-1003">Cell membrane</keyword>
<feature type="transmembrane region" description="Helical" evidence="7">
    <location>
        <begin position="184"/>
        <end position="209"/>
    </location>
</feature>
<evidence type="ECO:0000259" key="8">
    <source>
        <dbReference type="PROSITE" id="PS50928"/>
    </source>
</evidence>
<feature type="domain" description="ABC transmembrane type-1" evidence="8">
    <location>
        <begin position="57"/>
        <end position="238"/>
    </location>
</feature>
<accession>A0ABQ4GCM4</accession>
<comment type="similarity">
    <text evidence="7">Belongs to the binding-protein-dependent transport system permease family.</text>
</comment>
<comment type="caution">
    <text evidence="9">The sequence shown here is derived from an EMBL/GenBank/DDBJ whole genome shotgun (WGS) entry which is preliminary data.</text>
</comment>
<feature type="transmembrane region" description="Helical" evidence="7">
    <location>
        <begin position="221"/>
        <end position="239"/>
    </location>
</feature>
<feature type="transmembrane region" description="Helical" evidence="7">
    <location>
        <begin position="61"/>
        <end position="86"/>
    </location>
</feature>
<feature type="transmembrane region" description="Helical" evidence="7">
    <location>
        <begin position="155"/>
        <end position="177"/>
    </location>
</feature>
<evidence type="ECO:0000256" key="6">
    <source>
        <dbReference type="ARBA" id="ARBA00023136"/>
    </source>
</evidence>
<dbReference type="Pfam" id="PF00528">
    <property type="entry name" value="BPD_transp_1"/>
    <property type="match status" value="1"/>
</dbReference>
<gene>
    <name evidence="9" type="primary">ssuC_3</name>
    <name evidence="9" type="ORF">Mco01_77750</name>
</gene>
<feature type="transmembrane region" description="Helical" evidence="7">
    <location>
        <begin position="123"/>
        <end position="143"/>
    </location>
</feature>
<dbReference type="Gene3D" id="1.10.3720.10">
    <property type="entry name" value="MetI-like"/>
    <property type="match status" value="1"/>
</dbReference>
<keyword evidence="6 7" id="KW-0472">Membrane</keyword>
<name>A0ABQ4GCM4_9ACTN</name>
<evidence type="ECO:0000256" key="5">
    <source>
        <dbReference type="ARBA" id="ARBA00022989"/>
    </source>
</evidence>
<evidence type="ECO:0000256" key="4">
    <source>
        <dbReference type="ARBA" id="ARBA00022692"/>
    </source>
</evidence>
<dbReference type="PROSITE" id="PS50928">
    <property type="entry name" value="ABC_TM1"/>
    <property type="match status" value="1"/>
</dbReference>
<comment type="subcellular location">
    <subcellularLocation>
        <location evidence="1 7">Cell membrane</location>
        <topology evidence="1 7">Multi-pass membrane protein</topology>
    </subcellularLocation>
</comment>
<evidence type="ECO:0000256" key="1">
    <source>
        <dbReference type="ARBA" id="ARBA00004651"/>
    </source>
</evidence>
<organism evidence="9 10">
    <name type="scientific">Microbispora corallina</name>
    <dbReference type="NCBI Taxonomy" id="83302"/>
    <lineage>
        <taxon>Bacteria</taxon>
        <taxon>Bacillati</taxon>
        <taxon>Actinomycetota</taxon>
        <taxon>Actinomycetes</taxon>
        <taxon>Streptosporangiales</taxon>
        <taxon>Streptosporangiaceae</taxon>
        <taxon>Microbispora</taxon>
    </lineage>
</organism>
<evidence type="ECO:0000256" key="3">
    <source>
        <dbReference type="ARBA" id="ARBA00022475"/>
    </source>
</evidence>
<dbReference type="RefSeq" id="WP_204061742.1">
    <property type="nucleotide sequence ID" value="NZ_BAAAGP010000062.1"/>
</dbReference>
<dbReference type="EMBL" id="BOOC01000075">
    <property type="protein sequence ID" value="GIH44775.1"/>
    <property type="molecule type" value="Genomic_DNA"/>
</dbReference>
<evidence type="ECO:0000256" key="7">
    <source>
        <dbReference type="RuleBase" id="RU363032"/>
    </source>
</evidence>